<evidence type="ECO:0000256" key="1">
    <source>
        <dbReference type="SAM" id="MobiDB-lite"/>
    </source>
</evidence>
<gene>
    <name evidence="3" type="ORF">NXF25_014098</name>
</gene>
<feature type="compositionally biased region" description="Basic and acidic residues" evidence="1">
    <location>
        <begin position="778"/>
        <end position="853"/>
    </location>
</feature>
<feature type="compositionally biased region" description="Polar residues" evidence="1">
    <location>
        <begin position="74"/>
        <end position="84"/>
    </location>
</feature>
<sequence>MEPGLSEKPNTLEEHKITFDSDKKKGSRFQPFKKFFGRRKKREATPDRETTTLKASSSFGNVCNGALSSDEETNNGLRSPSYSMGTRAFSHESIFMPDGRAESEESIQAMSQDNLVGKVKTLQQQLAKNIKFGQPSQMTVSVKAPGDVSASLEADVLLNNPMETVMPPDVVLPENHHKSAVMPDSLSPTSLGETSRDRDEKVTPVKVSSRPKRHHSPSGTIETVNLDAIPLATACLDNSAAKHKLSVRPKKQRVSKKHRLSKEVQSLIETDFGQDILESQGTEDKMTKDDSYYRPDKLIQHGEVQEQKTEGKRKQDHWIKLEAGQKEEMAEAKFKSPMEHKRFLEFEGVQGEQVGKKLQLQEEQLYQMEEKKDQDHQAKGLKEQEKQRRNGEKLEKLQAEIQKKSQDLEEQKQRDQEQAQHELEAQGQQEEQKPHEVDMQWQKEKKKNQQELEAQRQQGEAKIQGELEVQRQQQEEEKRQFQLEVQRQHEEEQKRQCELQLQRQREEEQKRQCELEFQRQYQEETRKQHDLEIQRQQETEQKRQRELEVQRQQEEEKRQRELEQQRQREEEQKKERQLEIQRQLEEEQKRQREEEQKRQWEEEQKRRRELELQRQWEEEQKRQRELELQRQWEEKQKRQRELELQRQREEEQKKERQLEIQRQLEEEQKRQRELELQRQWEEEQKRRCELELQRQREEEQKRQRELELQRQLEEEQKRQRELELQRQWEEEQKRRRELELQRQREEEQKRQRELELQRQLEEEQKRQCELEVQRQHQEEAKRQRELDRQRQREEEQKRQHELELQRQREEEAKRQSELDQQRQQQEERKRHEQEAQRPQEEKKRQYEQEEQRHKVCMIQKQQNVKDPKEEKRHQGTEQNDSFIQGGWKDKKKEPEKQKTQEEKISHQYLEKQAMKELKTGPTEESENQQLLQEQKRELGQRKKEQESNKNLDDTNQLQEKGTAMKVKGQEEEQQNLNEKQFSTNEQKQQKSAKSVGSAEHRKVAPAEIGHLWAEKEVQQEEFIQRTEDLQLERQKTLCLEDQQSLETPKEEKEPQQLHMNKQPEDECLETVEKELQGKEESGQQQRTQPGKEQKEEGSLRVHQVMNIEVEKQERALGEELRWQEVDARQTMSRGFTFQVLPYSPNKEVSPSETSSTMETPQNVGSKKMDRASPSGEENVAPFGVKLRRTNYSLRFHYDQQAEQKKKKRYSAGDSFDGLPTPLVTPDNEQDAKPLFLKDSKSLSQERKDARLNSDNSTLTIISRNYTIVAPVSCPTGPVSAPGQEKTVSKSPLPPKPALAPKPISQTPPSSPLSKPRRAHVTEPIGKRVSKVEPDTSWRKSEGKGSPQPSQAPSESKNEEEESREKKSFFPSITMPWREKAEKKPEPLKKERPILQSRHSIDGSKVMEKGETAQPLWITLALQKQKGFREQQATREERRQAREAKQAEKLAKENASMNNQLADNKSNNTSKSNILQKSTVSEEEKKIETATSRFERREQLKKSNTLPSSVTVEITDSLSSSPLAKEVTKRFSTPDANPVSTEPAWLALAKRKAKAWSDCPQIIK</sequence>
<feature type="compositionally biased region" description="Basic and acidic residues" evidence="1">
    <location>
        <begin position="863"/>
        <end position="875"/>
    </location>
</feature>
<feature type="region of interest" description="Disordered" evidence="1">
    <location>
        <begin position="1270"/>
        <end position="1409"/>
    </location>
</feature>
<feature type="compositionally biased region" description="Basic and acidic residues" evidence="1">
    <location>
        <begin position="887"/>
        <end position="918"/>
    </location>
</feature>
<feature type="compositionally biased region" description="Polar residues" evidence="1">
    <location>
        <begin position="1501"/>
        <end position="1521"/>
    </location>
</feature>
<feature type="compositionally biased region" description="Basic and acidic residues" evidence="1">
    <location>
        <begin position="1229"/>
        <end position="1251"/>
    </location>
</feature>
<dbReference type="Pfam" id="PF15262">
    <property type="entry name" value="DUF4592"/>
    <property type="match status" value="1"/>
</dbReference>
<feature type="region of interest" description="Disordered" evidence="1">
    <location>
        <begin position="1425"/>
        <end position="1539"/>
    </location>
</feature>
<feature type="compositionally biased region" description="Basic and acidic residues" evidence="1">
    <location>
        <begin position="1070"/>
        <end position="1081"/>
    </location>
</feature>
<dbReference type="PANTHER" id="PTHR47574">
    <property type="entry name" value="CANCER-RELATED REGULATOR OF ACTIN DYNAMICS"/>
    <property type="match status" value="1"/>
</dbReference>
<dbReference type="InterPro" id="IPR028030">
    <property type="entry name" value="DUF4592"/>
</dbReference>
<feature type="compositionally biased region" description="Basic and acidic residues" evidence="1">
    <location>
        <begin position="1426"/>
        <end position="1451"/>
    </location>
</feature>
<feature type="region of interest" description="Disordered" evidence="1">
    <location>
        <begin position="778"/>
        <end position="1002"/>
    </location>
</feature>
<evidence type="ECO:0000313" key="3">
    <source>
        <dbReference type="EMBL" id="KAK9399129.1"/>
    </source>
</evidence>
<organism evidence="3 4">
    <name type="scientific">Crotalus adamanteus</name>
    <name type="common">Eastern diamondback rattlesnake</name>
    <dbReference type="NCBI Taxonomy" id="8729"/>
    <lineage>
        <taxon>Eukaryota</taxon>
        <taxon>Metazoa</taxon>
        <taxon>Chordata</taxon>
        <taxon>Craniata</taxon>
        <taxon>Vertebrata</taxon>
        <taxon>Euteleostomi</taxon>
        <taxon>Lepidosauria</taxon>
        <taxon>Squamata</taxon>
        <taxon>Bifurcata</taxon>
        <taxon>Unidentata</taxon>
        <taxon>Episquamata</taxon>
        <taxon>Toxicofera</taxon>
        <taxon>Serpentes</taxon>
        <taxon>Colubroidea</taxon>
        <taxon>Viperidae</taxon>
        <taxon>Crotalinae</taxon>
        <taxon>Crotalus</taxon>
    </lineage>
</organism>
<evidence type="ECO:0000313" key="4">
    <source>
        <dbReference type="Proteomes" id="UP001474421"/>
    </source>
</evidence>
<feature type="compositionally biased region" description="Polar residues" evidence="1">
    <location>
        <begin position="981"/>
        <end position="994"/>
    </location>
</feature>
<feature type="region of interest" description="Disordered" evidence="1">
    <location>
        <begin position="586"/>
        <end position="605"/>
    </location>
</feature>
<dbReference type="GO" id="GO:0030277">
    <property type="term" value="P:maintenance of gastrointestinal epithelium"/>
    <property type="evidence" value="ECO:0007669"/>
    <property type="project" value="TreeGrafter"/>
</dbReference>
<evidence type="ECO:0000259" key="2">
    <source>
        <dbReference type="Pfam" id="PF15262"/>
    </source>
</evidence>
<dbReference type="InterPro" id="IPR052853">
    <property type="entry name" value="Actin_dynamics_regulator"/>
</dbReference>
<dbReference type="Proteomes" id="UP001474421">
    <property type="component" value="Unassembled WGS sequence"/>
</dbReference>
<accession>A0AAW1BAQ0</accession>
<feature type="region of interest" description="Disordered" evidence="1">
    <location>
        <begin position="179"/>
        <end position="220"/>
    </location>
</feature>
<feature type="compositionally biased region" description="Basic and acidic residues" evidence="1">
    <location>
        <begin position="1329"/>
        <end position="1342"/>
    </location>
</feature>
<proteinExistence type="predicted"/>
<dbReference type="EMBL" id="JAOTOJ010000007">
    <property type="protein sequence ID" value="KAK9399129.1"/>
    <property type="molecule type" value="Genomic_DNA"/>
</dbReference>
<feature type="compositionally biased region" description="Polar residues" evidence="1">
    <location>
        <begin position="52"/>
        <end position="61"/>
    </location>
</feature>
<comment type="caution">
    <text evidence="3">The sequence shown here is derived from an EMBL/GenBank/DDBJ whole genome shotgun (WGS) entry which is preliminary data.</text>
</comment>
<feature type="compositionally biased region" description="Basic and acidic residues" evidence="1">
    <location>
        <begin position="1376"/>
        <end position="1409"/>
    </location>
</feature>
<feature type="compositionally biased region" description="Basic and acidic residues" evidence="1">
    <location>
        <begin position="1089"/>
        <end position="1099"/>
    </location>
</feature>
<name>A0AAW1BAQ0_CROAD</name>
<feature type="compositionally biased region" description="Polar residues" evidence="1">
    <location>
        <begin position="1529"/>
        <end position="1539"/>
    </location>
</feature>
<protein>
    <recommendedName>
        <fullName evidence="2">DUF4592 domain-containing protein</fullName>
    </recommendedName>
</protein>
<feature type="compositionally biased region" description="Basic and acidic residues" evidence="1">
    <location>
        <begin position="933"/>
        <end position="952"/>
    </location>
</feature>
<feature type="compositionally biased region" description="Polar residues" evidence="1">
    <location>
        <begin position="1454"/>
        <end position="1478"/>
    </location>
</feature>
<dbReference type="PANTHER" id="PTHR47574:SF3">
    <property type="entry name" value="CAPPING PROTEIN-INHIBITING REGULATOR OF ACTIN DYNAMICS"/>
    <property type="match status" value="1"/>
</dbReference>
<dbReference type="GO" id="GO:2000813">
    <property type="term" value="P:negative regulation of barbed-end actin filament capping"/>
    <property type="evidence" value="ECO:0007669"/>
    <property type="project" value="TreeGrafter"/>
</dbReference>
<feature type="domain" description="DUF4592" evidence="2">
    <location>
        <begin position="128"/>
        <end position="257"/>
    </location>
</feature>
<feature type="compositionally biased region" description="Basic and acidic residues" evidence="1">
    <location>
        <begin position="194"/>
        <end position="203"/>
    </location>
</feature>
<feature type="region of interest" description="Disordered" evidence="1">
    <location>
        <begin position="1039"/>
        <end position="1099"/>
    </location>
</feature>
<reference evidence="3 4" key="1">
    <citation type="journal article" date="2024" name="Proc. Natl. Acad. Sci. U.S.A.">
        <title>The genetic regulatory architecture and epigenomic basis for age-related changes in rattlesnake venom.</title>
        <authorList>
            <person name="Hogan M.P."/>
            <person name="Holding M.L."/>
            <person name="Nystrom G.S."/>
            <person name="Colston T.J."/>
            <person name="Bartlett D.A."/>
            <person name="Mason A.J."/>
            <person name="Ellsworth S.A."/>
            <person name="Rautsaw R.M."/>
            <person name="Lawrence K.C."/>
            <person name="Strickland J.L."/>
            <person name="He B."/>
            <person name="Fraser P."/>
            <person name="Margres M.J."/>
            <person name="Gilbert D.M."/>
            <person name="Gibbs H.L."/>
            <person name="Parkinson C.L."/>
            <person name="Rokyta D.R."/>
        </authorList>
    </citation>
    <scope>NUCLEOTIDE SEQUENCE [LARGE SCALE GENOMIC DNA]</scope>
    <source>
        <strain evidence="3">DRR0105</strain>
    </source>
</reference>
<keyword evidence="4" id="KW-1185">Reference proteome</keyword>
<feature type="region of interest" description="Disordered" evidence="1">
    <location>
        <begin position="523"/>
        <end position="549"/>
    </location>
</feature>
<feature type="compositionally biased region" description="Basic and acidic residues" evidence="1">
    <location>
        <begin position="368"/>
        <end position="454"/>
    </location>
</feature>
<feature type="compositionally biased region" description="Low complexity" evidence="1">
    <location>
        <begin position="1150"/>
        <end position="1160"/>
    </location>
</feature>
<feature type="region of interest" description="Disordered" evidence="1">
    <location>
        <begin position="1141"/>
        <end position="1183"/>
    </location>
</feature>
<feature type="region of interest" description="Disordered" evidence="1">
    <location>
        <begin position="365"/>
        <end position="471"/>
    </location>
</feature>
<feature type="compositionally biased region" description="Basic and acidic residues" evidence="1">
    <location>
        <begin position="10"/>
        <end position="24"/>
    </location>
</feature>
<feature type="compositionally biased region" description="Basic and acidic residues" evidence="1">
    <location>
        <begin position="1479"/>
        <end position="1500"/>
    </location>
</feature>
<feature type="region of interest" description="Disordered" evidence="1">
    <location>
        <begin position="1195"/>
        <end position="1255"/>
    </location>
</feature>
<feature type="region of interest" description="Disordered" evidence="1">
    <location>
        <begin position="1"/>
        <end position="84"/>
    </location>
</feature>